<proteinExistence type="predicted"/>
<dbReference type="GO" id="GO:0006355">
    <property type="term" value="P:regulation of DNA-templated transcription"/>
    <property type="evidence" value="ECO:0007669"/>
    <property type="project" value="InterPro"/>
</dbReference>
<dbReference type="EMBL" id="LVHI01000005">
    <property type="protein sequence ID" value="OAK56294.1"/>
    <property type="molecule type" value="Genomic_DNA"/>
</dbReference>
<dbReference type="Pfam" id="PF00196">
    <property type="entry name" value="GerE"/>
    <property type="match status" value="1"/>
</dbReference>
<organism evidence="2 3">
    <name type="scientific">Rhodococcoides kyotonense</name>
    <dbReference type="NCBI Taxonomy" id="398843"/>
    <lineage>
        <taxon>Bacteria</taxon>
        <taxon>Bacillati</taxon>
        <taxon>Actinomycetota</taxon>
        <taxon>Actinomycetes</taxon>
        <taxon>Mycobacteriales</taxon>
        <taxon>Nocardiaceae</taxon>
        <taxon>Rhodococcoides</taxon>
    </lineage>
</organism>
<dbReference type="InterPro" id="IPR036388">
    <property type="entry name" value="WH-like_DNA-bd_sf"/>
</dbReference>
<dbReference type="Gene3D" id="1.10.10.10">
    <property type="entry name" value="Winged helix-like DNA-binding domain superfamily/Winged helix DNA-binding domain"/>
    <property type="match status" value="1"/>
</dbReference>
<feature type="domain" description="HTH luxR-type" evidence="1">
    <location>
        <begin position="4"/>
        <end position="61"/>
    </location>
</feature>
<comment type="caution">
    <text evidence="2">The sequence shown here is derived from an EMBL/GenBank/DDBJ whole genome shotgun (WGS) entry which is preliminary data.</text>
</comment>
<dbReference type="InterPro" id="IPR016032">
    <property type="entry name" value="Sig_transdc_resp-reg_C-effctor"/>
</dbReference>
<dbReference type="GO" id="GO:0003677">
    <property type="term" value="F:DNA binding"/>
    <property type="evidence" value="ECO:0007669"/>
    <property type="project" value="InterPro"/>
</dbReference>
<protein>
    <submittedName>
        <fullName evidence="2">LuxR family transcriptional regulator</fullName>
    </submittedName>
</protein>
<dbReference type="AlphaFoldDB" id="A0A177YL55"/>
<evidence type="ECO:0000259" key="1">
    <source>
        <dbReference type="SMART" id="SM00421"/>
    </source>
</evidence>
<gene>
    <name evidence="2" type="ORF">A3K89_17410</name>
</gene>
<evidence type="ECO:0000313" key="3">
    <source>
        <dbReference type="Proteomes" id="UP000077519"/>
    </source>
</evidence>
<sequence length="77" mass="8363">MYAKAGLSQREIDVLKAWFDCDSKVGAAARLHIALGTINTHLVRIRDKYAKVGRPAPTKAALVARALQDGFVALDDL</sequence>
<dbReference type="SUPFAM" id="SSF46894">
    <property type="entry name" value="C-terminal effector domain of the bipartite response regulators"/>
    <property type="match status" value="1"/>
</dbReference>
<dbReference type="SMART" id="SM00421">
    <property type="entry name" value="HTH_LUXR"/>
    <property type="match status" value="1"/>
</dbReference>
<reference evidence="2 3" key="1">
    <citation type="submission" date="2016-03" db="EMBL/GenBank/DDBJ databases">
        <title>Genome sequence of Rhodococcus kyotonensis KB10.</title>
        <authorList>
            <person name="Jeong H."/>
            <person name="Hong C.E."/>
            <person name="Jo S.H."/>
            <person name="Park J.M."/>
        </authorList>
    </citation>
    <scope>NUCLEOTIDE SEQUENCE [LARGE SCALE GENOMIC DNA]</scope>
    <source>
        <strain evidence="2 3">KB10</strain>
    </source>
</reference>
<accession>A0A177YL55</accession>
<keyword evidence="3" id="KW-1185">Reference proteome</keyword>
<dbReference type="Proteomes" id="UP000077519">
    <property type="component" value="Unassembled WGS sequence"/>
</dbReference>
<dbReference type="InterPro" id="IPR000792">
    <property type="entry name" value="Tscrpt_reg_LuxR_C"/>
</dbReference>
<name>A0A177YL55_9NOCA</name>
<evidence type="ECO:0000313" key="2">
    <source>
        <dbReference type="EMBL" id="OAK56294.1"/>
    </source>
</evidence>